<dbReference type="AlphaFoldDB" id="A0A074ZKS5"/>
<dbReference type="KEGG" id="ovi:T265_14008"/>
<protein>
    <submittedName>
        <fullName evidence="1">Uncharacterized protein</fullName>
    </submittedName>
</protein>
<reference evidence="1 2" key="1">
    <citation type="submission" date="2013-11" db="EMBL/GenBank/DDBJ databases">
        <title>Opisthorchis viverrini - life in the bile duct.</title>
        <authorList>
            <person name="Young N.D."/>
            <person name="Nagarajan N."/>
            <person name="Lin S.J."/>
            <person name="Korhonen P.K."/>
            <person name="Jex A.R."/>
            <person name="Hall R.S."/>
            <person name="Safavi-Hemami H."/>
            <person name="Kaewkong W."/>
            <person name="Bertrand D."/>
            <person name="Gao S."/>
            <person name="Seet Q."/>
            <person name="Wongkham S."/>
            <person name="Teh B.T."/>
            <person name="Wongkham C."/>
            <person name="Intapan P.M."/>
            <person name="Maleewong W."/>
            <person name="Yang X."/>
            <person name="Hu M."/>
            <person name="Wang Z."/>
            <person name="Hofmann A."/>
            <person name="Sternberg P.W."/>
            <person name="Tan P."/>
            <person name="Wang J."/>
            <person name="Gasser R.B."/>
        </authorList>
    </citation>
    <scope>NUCLEOTIDE SEQUENCE [LARGE SCALE GENOMIC DNA]</scope>
</reference>
<dbReference type="GeneID" id="20328175"/>
<evidence type="ECO:0000313" key="1">
    <source>
        <dbReference type="EMBL" id="KER26382.1"/>
    </source>
</evidence>
<dbReference type="Proteomes" id="UP000054324">
    <property type="component" value="Unassembled WGS sequence"/>
</dbReference>
<keyword evidence="2" id="KW-1185">Reference proteome</keyword>
<dbReference type="EMBL" id="KL596749">
    <property type="protein sequence ID" value="KER26382.1"/>
    <property type="molecule type" value="Genomic_DNA"/>
</dbReference>
<name>A0A074ZKS5_OPIVI</name>
<feature type="non-terminal residue" evidence="1">
    <location>
        <position position="149"/>
    </location>
</feature>
<sequence length="149" mass="17387">TVSVPSCHATRRKQECWDVVRLPKPRQGSRETEVEFESRIFRSVDSRSKHLSHLTLFKFYILVTDCPIVKYLFKVFCRQNFTGAFMSASPVISRRFSVGFVSSSKYRFWKIRRKHDGLDTVSLPKPRQKKSRGRVRVRTTDLLVGSFAL</sequence>
<organism evidence="1 2">
    <name type="scientific">Opisthorchis viverrini</name>
    <name type="common">Southeast Asian liver fluke</name>
    <dbReference type="NCBI Taxonomy" id="6198"/>
    <lineage>
        <taxon>Eukaryota</taxon>
        <taxon>Metazoa</taxon>
        <taxon>Spiralia</taxon>
        <taxon>Lophotrochozoa</taxon>
        <taxon>Platyhelminthes</taxon>
        <taxon>Trematoda</taxon>
        <taxon>Digenea</taxon>
        <taxon>Opisthorchiida</taxon>
        <taxon>Opisthorchiata</taxon>
        <taxon>Opisthorchiidae</taxon>
        <taxon>Opisthorchis</taxon>
    </lineage>
</organism>
<feature type="non-terminal residue" evidence="1">
    <location>
        <position position="1"/>
    </location>
</feature>
<evidence type="ECO:0000313" key="2">
    <source>
        <dbReference type="Proteomes" id="UP000054324"/>
    </source>
</evidence>
<dbReference type="RefSeq" id="XP_009169884.1">
    <property type="nucleotide sequence ID" value="XM_009171620.1"/>
</dbReference>
<proteinExistence type="predicted"/>
<dbReference type="CTD" id="20328175"/>
<gene>
    <name evidence="1" type="ORF">T265_14008</name>
</gene>
<accession>A0A074ZKS5</accession>